<sequence length="417" mass="45430">MKNSKAILIGQTLLLFSTAQALQFKFPKDFTIDTEVTIEWIGQPSLGTSEQSVVLFKDNEPILALCHGLISGSGQCSFTLSEDDVKTLERGNDGYYIGLQGADGVTLDVSKEFEIQSTEDASEEEDVLVKVAHDDHKKKSEKKKKTERNKNKKESKKKHTNDDEDDEDKVQSEAMDMDAQENPSEDKNRNHVPKHHHHHNHYEKEDPIDSAKPADALSDSSVQSPVAAFSKAAPSDTSASVTASVLASETSTAAMATAASARAIESAALNATAPAVVVTETPNEVEKNGDMNGEKGGEKGNETEDDKNGDKHKEEGKHTEKAGQNNDNNMNNSKKDKKQQDEVAASGVDTAENMNTNKDKEMNEDKNEPWASVMNGFSSFGKTVESTLSDGIAKVKQFVITDSQGQEPKAQKETDEL</sequence>
<evidence type="ECO:0000313" key="3">
    <source>
        <dbReference type="EMBL" id="KAG0249341.1"/>
    </source>
</evidence>
<evidence type="ECO:0000313" key="4">
    <source>
        <dbReference type="Proteomes" id="UP000726737"/>
    </source>
</evidence>
<feature type="region of interest" description="Disordered" evidence="1">
    <location>
        <begin position="117"/>
        <end position="244"/>
    </location>
</feature>
<feature type="signal peptide" evidence="2">
    <location>
        <begin position="1"/>
        <end position="21"/>
    </location>
</feature>
<comment type="caution">
    <text evidence="3">The sequence shown here is derived from an EMBL/GenBank/DDBJ whole genome shotgun (WGS) entry which is preliminary data.</text>
</comment>
<gene>
    <name evidence="3" type="ORF">BG011_009394</name>
</gene>
<feature type="compositionally biased region" description="Basic and acidic residues" evidence="1">
    <location>
        <begin position="357"/>
        <end position="366"/>
    </location>
</feature>
<organism evidence="3 4">
    <name type="scientific">Mortierella polycephala</name>
    <dbReference type="NCBI Taxonomy" id="41804"/>
    <lineage>
        <taxon>Eukaryota</taxon>
        <taxon>Fungi</taxon>
        <taxon>Fungi incertae sedis</taxon>
        <taxon>Mucoromycota</taxon>
        <taxon>Mortierellomycotina</taxon>
        <taxon>Mortierellomycetes</taxon>
        <taxon>Mortierellales</taxon>
        <taxon>Mortierellaceae</taxon>
        <taxon>Mortierella</taxon>
    </lineage>
</organism>
<feature type="compositionally biased region" description="Basic and acidic residues" evidence="1">
    <location>
        <begin position="284"/>
        <end position="321"/>
    </location>
</feature>
<accession>A0A9P6PLD5</accession>
<keyword evidence="4" id="KW-1185">Reference proteome</keyword>
<feature type="chain" id="PRO_5040395069" evidence="2">
    <location>
        <begin position="22"/>
        <end position="417"/>
    </location>
</feature>
<evidence type="ECO:0000256" key="1">
    <source>
        <dbReference type="SAM" id="MobiDB-lite"/>
    </source>
</evidence>
<dbReference type="OrthoDB" id="2447497at2759"/>
<dbReference type="Proteomes" id="UP000726737">
    <property type="component" value="Unassembled WGS sequence"/>
</dbReference>
<evidence type="ECO:0000256" key="2">
    <source>
        <dbReference type="SAM" id="SignalP"/>
    </source>
</evidence>
<reference evidence="3" key="1">
    <citation type="journal article" date="2020" name="Fungal Divers.">
        <title>Resolving the Mortierellaceae phylogeny through synthesis of multi-gene phylogenetics and phylogenomics.</title>
        <authorList>
            <person name="Vandepol N."/>
            <person name="Liber J."/>
            <person name="Desiro A."/>
            <person name="Na H."/>
            <person name="Kennedy M."/>
            <person name="Barry K."/>
            <person name="Grigoriev I.V."/>
            <person name="Miller A.N."/>
            <person name="O'Donnell K."/>
            <person name="Stajich J.E."/>
            <person name="Bonito G."/>
        </authorList>
    </citation>
    <scope>NUCLEOTIDE SEQUENCE</scope>
    <source>
        <strain evidence="3">KOD948</strain>
    </source>
</reference>
<protein>
    <submittedName>
        <fullName evidence="3">Uncharacterized protein</fullName>
    </submittedName>
</protein>
<feature type="compositionally biased region" description="Basic residues" evidence="1">
    <location>
        <begin position="190"/>
        <end position="201"/>
    </location>
</feature>
<feature type="compositionally biased region" description="Low complexity" evidence="1">
    <location>
        <begin position="232"/>
        <end position="244"/>
    </location>
</feature>
<feature type="compositionally biased region" description="Basic residues" evidence="1">
    <location>
        <begin position="139"/>
        <end position="159"/>
    </location>
</feature>
<proteinExistence type="predicted"/>
<dbReference type="AlphaFoldDB" id="A0A9P6PLD5"/>
<feature type="compositionally biased region" description="Basic and acidic residues" evidence="1">
    <location>
        <begin position="127"/>
        <end position="138"/>
    </location>
</feature>
<name>A0A9P6PLD5_9FUNG</name>
<dbReference type="EMBL" id="JAAAJA010000836">
    <property type="protein sequence ID" value="KAG0249341.1"/>
    <property type="molecule type" value="Genomic_DNA"/>
</dbReference>
<keyword evidence="2" id="KW-0732">Signal</keyword>
<feature type="region of interest" description="Disordered" evidence="1">
    <location>
        <begin position="274"/>
        <end position="366"/>
    </location>
</feature>